<comment type="similarity">
    <text evidence="2">Belongs to the ATP12 family.</text>
</comment>
<name>A0AAW1DKV3_9HEMI</name>
<dbReference type="GO" id="GO:0005739">
    <property type="term" value="C:mitochondrion"/>
    <property type="evidence" value="ECO:0007669"/>
    <property type="project" value="UniProtKB-SubCell"/>
</dbReference>
<dbReference type="EMBL" id="JAPXFL010000002">
    <property type="protein sequence ID" value="KAK9510962.1"/>
    <property type="molecule type" value="Genomic_DNA"/>
</dbReference>
<dbReference type="Gene3D" id="3.30.2180.10">
    <property type="entry name" value="ATP12-like"/>
    <property type="match status" value="1"/>
</dbReference>
<evidence type="ECO:0000313" key="6">
    <source>
        <dbReference type="EMBL" id="KAK9510962.1"/>
    </source>
</evidence>
<dbReference type="Gene3D" id="1.10.3580.10">
    <property type="entry name" value="ATP12 ATPase"/>
    <property type="match status" value="1"/>
</dbReference>
<evidence type="ECO:0008006" key="8">
    <source>
        <dbReference type="Google" id="ProtNLM"/>
    </source>
</evidence>
<accession>A0AAW1DKV3</accession>
<keyword evidence="5" id="KW-0143">Chaperone</keyword>
<dbReference type="SUPFAM" id="SSF160909">
    <property type="entry name" value="ATP12-like"/>
    <property type="match status" value="1"/>
</dbReference>
<evidence type="ECO:0000256" key="3">
    <source>
        <dbReference type="ARBA" id="ARBA00022946"/>
    </source>
</evidence>
<proteinExistence type="inferred from homology"/>
<keyword evidence="3" id="KW-0809">Transit peptide</keyword>
<dbReference type="PANTHER" id="PTHR21013:SF10">
    <property type="entry name" value="ATP SYNTHASE MITOCHONDRIAL F1 COMPLEX ASSEMBLY FACTOR 2"/>
    <property type="match status" value="1"/>
</dbReference>
<dbReference type="InterPro" id="IPR023335">
    <property type="entry name" value="ATP12_ortho_dom_sf"/>
</dbReference>
<evidence type="ECO:0000256" key="1">
    <source>
        <dbReference type="ARBA" id="ARBA00004173"/>
    </source>
</evidence>
<evidence type="ECO:0000256" key="5">
    <source>
        <dbReference type="ARBA" id="ARBA00023186"/>
    </source>
</evidence>
<dbReference type="Proteomes" id="UP001461498">
    <property type="component" value="Unassembled WGS sequence"/>
</dbReference>
<comment type="subcellular location">
    <subcellularLocation>
        <location evidence="1">Mitochondrion</location>
    </subcellularLocation>
</comment>
<dbReference type="InterPro" id="IPR042272">
    <property type="entry name" value="ATP12_ATP_synth-F1-assembly_N"/>
</dbReference>
<dbReference type="Pfam" id="PF07542">
    <property type="entry name" value="ATP12"/>
    <property type="match status" value="1"/>
</dbReference>
<organism evidence="6 7">
    <name type="scientific">Rhynocoris fuscipes</name>
    <dbReference type="NCBI Taxonomy" id="488301"/>
    <lineage>
        <taxon>Eukaryota</taxon>
        <taxon>Metazoa</taxon>
        <taxon>Ecdysozoa</taxon>
        <taxon>Arthropoda</taxon>
        <taxon>Hexapoda</taxon>
        <taxon>Insecta</taxon>
        <taxon>Pterygota</taxon>
        <taxon>Neoptera</taxon>
        <taxon>Paraneoptera</taxon>
        <taxon>Hemiptera</taxon>
        <taxon>Heteroptera</taxon>
        <taxon>Panheteroptera</taxon>
        <taxon>Cimicomorpha</taxon>
        <taxon>Reduviidae</taxon>
        <taxon>Harpactorinae</taxon>
        <taxon>Harpactorini</taxon>
        <taxon>Rhynocoris</taxon>
    </lineage>
</organism>
<evidence type="ECO:0000313" key="7">
    <source>
        <dbReference type="Proteomes" id="UP001461498"/>
    </source>
</evidence>
<reference evidence="6 7" key="1">
    <citation type="submission" date="2022-12" db="EMBL/GenBank/DDBJ databases">
        <title>Chromosome-level genome assembly of true bugs.</title>
        <authorList>
            <person name="Ma L."/>
            <person name="Li H."/>
        </authorList>
    </citation>
    <scope>NUCLEOTIDE SEQUENCE [LARGE SCALE GENOMIC DNA]</scope>
    <source>
        <strain evidence="6">Lab_2022b</strain>
    </source>
</reference>
<keyword evidence="7" id="KW-1185">Reference proteome</keyword>
<evidence type="ECO:0000256" key="4">
    <source>
        <dbReference type="ARBA" id="ARBA00023128"/>
    </source>
</evidence>
<comment type="caution">
    <text evidence="6">The sequence shown here is derived from an EMBL/GenBank/DDBJ whole genome shotgun (WGS) entry which is preliminary data.</text>
</comment>
<dbReference type="AlphaFoldDB" id="A0AAW1DKV3"/>
<dbReference type="GO" id="GO:0033615">
    <property type="term" value="P:mitochondrial proton-transporting ATP synthase complex assembly"/>
    <property type="evidence" value="ECO:0007669"/>
    <property type="project" value="TreeGrafter"/>
</dbReference>
<dbReference type="PANTHER" id="PTHR21013">
    <property type="entry name" value="ATP SYNTHASE MITOCHONDRIAL F1 COMPLEX ASSEMBLY FACTOR 2/ATP12 PROTEIN, MITOCHONDRIAL PRECURSOR"/>
    <property type="match status" value="1"/>
</dbReference>
<dbReference type="InterPro" id="IPR011419">
    <property type="entry name" value="ATP12_ATP_synth-F1-assembly"/>
</dbReference>
<gene>
    <name evidence="6" type="ORF">O3M35_005629</name>
</gene>
<evidence type="ECO:0000256" key="2">
    <source>
        <dbReference type="ARBA" id="ARBA00008231"/>
    </source>
</evidence>
<protein>
    <recommendedName>
        <fullName evidence="8">ATP synthase mitochondrial F1 complex assembly factor 2</fullName>
    </recommendedName>
</protein>
<keyword evidence="4" id="KW-0496">Mitochondrion</keyword>
<sequence length="285" mass="32492">MNMFNLFTSINRCSPIVRNSDKLRSIISHEYAAFKCYATAPKRFYKKVGIISSGGLYEITLDNRKVKTPKGNVFKVDNKILALMIAKEWDSQLEEIQSSTMHLTALCNTALENPNHVVKEEAVDKLMGYLETDAVLYHSRNEEVNALQKREWSPLIEWFNKDFEVNINATTTFEDPSIPSDSKEAIRNHLLSYNLPSIHGFNLAVESLKSLILTLSCVRRRINVEQAVLLSRLEEEYQAGQWGRVEWAHDIAQVDLQARVAAGIIFIQLNSMSEDTKSKLAIKQK</sequence>